<keyword evidence="1" id="KW-0547">Nucleotide-binding</keyword>
<dbReference type="InterPro" id="IPR027417">
    <property type="entry name" value="P-loop_NTPase"/>
</dbReference>
<dbReference type="GO" id="GO:0005524">
    <property type="term" value="F:ATP binding"/>
    <property type="evidence" value="ECO:0007669"/>
    <property type="project" value="UniProtKB-KW"/>
</dbReference>
<keyword evidence="3 8" id="KW-0347">Helicase</keyword>
<organism evidence="8 9">
    <name type="scientific">Sediminitomix flava</name>
    <dbReference type="NCBI Taxonomy" id="379075"/>
    <lineage>
        <taxon>Bacteria</taxon>
        <taxon>Pseudomonadati</taxon>
        <taxon>Bacteroidota</taxon>
        <taxon>Cytophagia</taxon>
        <taxon>Cytophagales</taxon>
        <taxon>Flammeovirgaceae</taxon>
        <taxon>Sediminitomix</taxon>
    </lineage>
</organism>
<dbReference type="CDD" id="cd00268">
    <property type="entry name" value="DEADc"/>
    <property type="match status" value="1"/>
</dbReference>
<evidence type="ECO:0000256" key="3">
    <source>
        <dbReference type="ARBA" id="ARBA00022806"/>
    </source>
</evidence>
<dbReference type="PROSITE" id="PS51194">
    <property type="entry name" value="HELICASE_CTER"/>
    <property type="match status" value="1"/>
</dbReference>
<evidence type="ECO:0000256" key="4">
    <source>
        <dbReference type="ARBA" id="ARBA00022840"/>
    </source>
</evidence>
<dbReference type="AlphaFoldDB" id="A0A315ZCK6"/>
<dbReference type="GO" id="GO:0005829">
    <property type="term" value="C:cytosol"/>
    <property type="evidence" value="ECO:0007669"/>
    <property type="project" value="TreeGrafter"/>
</dbReference>
<gene>
    <name evidence="8" type="ORF">BC781_10215</name>
</gene>
<dbReference type="Pfam" id="PF00271">
    <property type="entry name" value="Helicase_C"/>
    <property type="match status" value="1"/>
</dbReference>
<name>A0A315ZCK6_SEDFL</name>
<comment type="caution">
    <text evidence="8">The sequence shown here is derived from an EMBL/GenBank/DDBJ whole genome shotgun (WGS) entry which is preliminary data.</text>
</comment>
<dbReference type="PROSITE" id="PS51192">
    <property type="entry name" value="HELICASE_ATP_BIND_1"/>
    <property type="match status" value="1"/>
</dbReference>
<dbReference type="InterPro" id="IPR012677">
    <property type="entry name" value="Nucleotide-bd_a/b_plait_sf"/>
</dbReference>
<dbReference type="GO" id="GO:0016787">
    <property type="term" value="F:hydrolase activity"/>
    <property type="evidence" value="ECO:0007669"/>
    <property type="project" value="UniProtKB-KW"/>
</dbReference>
<evidence type="ECO:0000313" key="8">
    <source>
        <dbReference type="EMBL" id="PWJ42474.1"/>
    </source>
</evidence>
<reference evidence="8 9" key="1">
    <citation type="submission" date="2018-03" db="EMBL/GenBank/DDBJ databases">
        <title>Genomic Encyclopedia of Archaeal and Bacterial Type Strains, Phase II (KMG-II): from individual species to whole genera.</title>
        <authorList>
            <person name="Goeker M."/>
        </authorList>
    </citation>
    <scope>NUCLEOTIDE SEQUENCE [LARGE SCALE GENOMIC DNA]</scope>
    <source>
        <strain evidence="8 9">DSM 28229</strain>
    </source>
</reference>
<keyword evidence="9" id="KW-1185">Reference proteome</keyword>
<evidence type="ECO:0000256" key="2">
    <source>
        <dbReference type="ARBA" id="ARBA00022801"/>
    </source>
</evidence>
<keyword evidence="2" id="KW-0378">Hydrolase</keyword>
<dbReference type="InterPro" id="IPR001650">
    <property type="entry name" value="Helicase_C-like"/>
</dbReference>
<keyword evidence="4" id="KW-0067">ATP-binding</keyword>
<dbReference type="SMART" id="SM00490">
    <property type="entry name" value="HELICc"/>
    <property type="match status" value="1"/>
</dbReference>
<dbReference type="Gene3D" id="3.40.50.300">
    <property type="entry name" value="P-loop containing nucleotide triphosphate hydrolases"/>
    <property type="match status" value="2"/>
</dbReference>
<evidence type="ECO:0000256" key="5">
    <source>
        <dbReference type="ARBA" id="ARBA00038437"/>
    </source>
</evidence>
<sequence length="439" mass="49738">MEISNNLEQALKALGIQELNAMQEATLKATNGDEDLVLLSPTGSGKTIGFLLPLLKRLKKEEKDIQALVMVPSRELALQIEQVFRKMSTGFKVLSVYGGHSVHVELKSLVEPPAVLVGTPGRLKELLRRESLSFDHLQVLVFDEFDKSLEFGFWEDIEEILYDVPSDVYKILTSATKAVDIPDFVNLYKSQTLNFLSDTLPKGLTLHALKAEKNDKLDALLRLIGTFNNEQAIIFCNHRAAVDRIGEHLEENEIHFDSFHGGLAQDVRERSLLKFRNGSIQYLLTTDLAARGLDIPEIKHIVHYQLPQTEDAYIHRNGRTARMHAEGKAYLVCSEDEEMPKYVKQQLTWIDMPQAIILPDDPEWATLYFSGGKKHKINKIDIVGLLSKKGKLGRDEVGLIEVKDFSSYAAVKRDKVQKVMKLIRNEKVKKQKLKIEIAK</sequence>
<protein>
    <submittedName>
        <fullName evidence="8">ATP-independent RNA helicase DbpA</fullName>
    </submittedName>
</protein>
<dbReference type="RefSeq" id="WP_109616622.1">
    <property type="nucleotide sequence ID" value="NZ_QGDO01000002.1"/>
</dbReference>
<accession>A0A315ZCK6</accession>
<evidence type="ECO:0000259" key="6">
    <source>
        <dbReference type="PROSITE" id="PS51192"/>
    </source>
</evidence>
<dbReference type="InterPro" id="IPR044742">
    <property type="entry name" value="DEAD/DEAH_RhlB"/>
</dbReference>
<dbReference type="EMBL" id="QGDO01000002">
    <property type="protein sequence ID" value="PWJ42474.1"/>
    <property type="molecule type" value="Genomic_DNA"/>
</dbReference>
<dbReference type="InterPro" id="IPR050079">
    <property type="entry name" value="DEAD_box_RNA_helicase"/>
</dbReference>
<dbReference type="InterPro" id="IPR005580">
    <property type="entry name" value="DbpA/CsdA_RNA-bd_dom"/>
</dbReference>
<evidence type="ECO:0000256" key="1">
    <source>
        <dbReference type="ARBA" id="ARBA00022741"/>
    </source>
</evidence>
<proteinExistence type="inferred from homology"/>
<comment type="similarity">
    <text evidence="5">Belongs to the DEAD box helicase family.</text>
</comment>
<evidence type="ECO:0000313" key="9">
    <source>
        <dbReference type="Proteomes" id="UP000245535"/>
    </source>
</evidence>
<dbReference type="CDD" id="cd12252">
    <property type="entry name" value="RRM_DbpA"/>
    <property type="match status" value="1"/>
</dbReference>
<dbReference type="Proteomes" id="UP000245535">
    <property type="component" value="Unassembled WGS sequence"/>
</dbReference>
<evidence type="ECO:0000259" key="7">
    <source>
        <dbReference type="PROSITE" id="PS51194"/>
    </source>
</evidence>
<dbReference type="Pfam" id="PF00270">
    <property type="entry name" value="DEAD"/>
    <property type="match status" value="1"/>
</dbReference>
<dbReference type="Pfam" id="PF03880">
    <property type="entry name" value="DbpA"/>
    <property type="match status" value="1"/>
</dbReference>
<dbReference type="InterPro" id="IPR011545">
    <property type="entry name" value="DEAD/DEAH_box_helicase_dom"/>
</dbReference>
<dbReference type="PANTHER" id="PTHR47959">
    <property type="entry name" value="ATP-DEPENDENT RNA HELICASE RHLE-RELATED"/>
    <property type="match status" value="1"/>
</dbReference>
<dbReference type="GO" id="GO:0003676">
    <property type="term" value="F:nucleic acid binding"/>
    <property type="evidence" value="ECO:0007669"/>
    <property type="project" value="InterPro"/>
</dbReference>
<feature type="domain" description="Helicase C-terminal" evidence="7">
    <location>
        <begin position="216"/>
        <end position="363"/>
    </location>
</feature>
<feature type="domain" description="Helicase ATP-binding" evidence="6">
    <location>
        <begin position="27"/>
        <end position="195"/>
    </location>
</feature>
<dbReference type="InterPro" id="IPR014001">
    <property type="entry name" value="Helicase_ATP-bd"/>
</dbReference>
<dbReference type="PANTHER" id="PTHR47959:SF1">
    <property type="entry name" value="ATP-DEPENDENT RNA HELICASE DBPA"/>
    <property type="match status" value="1"/>
</dbReference>
<dbReference type="Gene3D" id="3.30.70.330">
    <property type="match status" value="1"/>
</dbReference>
<dbReference type="SMART" id="SM00487">
    <property type="entry name" value="DEXDc"/>
    <property type="match status" value="1"/>
</dbReference>
<dbReference type="CDD" id="cd18787">
    <property type="entry name" value="SF2_C_DEAD"/>
    <property type="match status" value="1"/>
</dbReference>
<dbReference type="OrthoDB" id="974172at2"/>
<dbReference type="SUPFAM" id="SSF52540">
    <property type="entry name" value="P-loop containing nucleoside triphosphate hydrolases"/>
    <property type="match status" value="1"/>
</dbReference>
<dbReference type="GO" id="GO:0003724">
    <property type="term" value="F:RNA helicase activity"/>
    <property type="evidence" value="ECO:0007669"/>
    <property type="project" value="TreeGrafter"/>
</dbReference>